<keyword evidence="4" id="KW-1185">Reference proteome</keyword>
<evidence type="ECO:0000259" key="2">
    <source>
        <dbReference type="Pfam" id="PF03934"/>
    </source>
</evidence>
<evidence type="ECO:0000313" key="3">
    <source>
        <dbReference type="EMBL" id="MBZ6066631.1"/>
    </source>
</evidence>
<dbReference type="EMBL" id="JAIRBT010000012">
    <property type="protein sequence ID" value="MBZ6066631.1"/>
    <property type="molecule type" value="Genomic_DNA"/>
</dbReference>
<name>A0ABS7VC31_9GAMM</name>
<feature type="domain" description="T2SS protein K second SAM-like" evidence="2">
    <location>
        <begin position="216"/>
        <end position="258"/>
    </location>
</feature>
<dbReference type="RefSeq" id="WP_224162819.1">
    <property type="nucleotide sequence ID" value="NZ_JAIRBT010000012.1"/>
</dbReference>
<protein>
    <submittedName>
        <fullName evidence="3">General secretion pathway protein GspK</fullName>
    </submittedName>
</protein>
<keyword evidence="1" id="KW-1133">Transmembrane helix</keyword>
<dbReference type="SUPFAM" id="SSF158544">
    <property type="entry name" value="GspK insert domain-like"/>
    <property type="match status" value="1"/>
</dbReference>
<evidence type="ECO:0000313" key="4">
    <source>
        <dbReference type="Proteomes" id="UP000774958"/>
    </source>
</evidence>
<reference evidence="3 4" key="1">
    <citation type="submission" date="2021-09" db="EMBL/GenBank/DDBJ databases">
        <title>Aeromonas schubertii isolated from Asian sea bass.</title>
        <authorList>
            <person name="Pinpimai K."/>
        </authorList>
    </citation>
    <scope>NUCLEOTIDE SEQUENCE [LARGE SCALE GENOMIC DNA]</scope>
    <source>
        <strain evidence="3 4">CHULA2021a</strain>
    </source>
</reference>
<dbReference type="Pfam" id="PF03934">
    <property type="entry name" value="T2SSK"/>
    <property type="match status" value="1"/>
</dbReference>
<dbReference type="PANTHER" id="PTHR38831">
    <property type="entry name" value="TYPE II SECRETION SYSTEM PROTEIN K"/>
    <property type="match status" value="1"/>
</dbReference>
<dbReference type="InterPro" id="IPR005628">
    <property type="entry name" value="GspK"/>
</dbReference>
<dbReference type="Proteomes" id="UP000774958">
    <property type="component" value="Unassembled WGS sequence"/>
</dbReference>
<dbReference type="InterPro" id="IPR038072">
    <property type="entry name" value="GspK_central_sf"/>
</dbReference>
<dbReference type="InterPro" id="IPR049179">
    <property type="entry name" value="T2SSK_SAM-like_2nd"/>
</dbReference>
<organism evidence="3 4">
    <name type="scientific">Aeromonas schubertii</name>
    <dbReference type="NCBI Taxonomy" id="652"/>
    <lineage>
        <taxon>Bacteria</taxon>
        <taxon>Pseudomonadati</taxon>
        <taxon>Pseudomonadota</taxon>
        <taxon>Gammaproteobacteria</taxon>
        <taxon>Aeromonadales</taxon>
        <taxon>Aeromonadaceae</taxon>
        <taxon>Aeromonas</taxon>
    </lineage>
</organism>
<proteinExistence type="predicted"/>
<dbReference type="SUPFAM" id="SSF47781">
    <property type="entry name" value="RuvA domain 2-like"/>
    <property type="match status" value="1"/>
</dbReference>
<dbReference type="PANTHER" id="PTHR38831:SF1">
    <property type="entry name" value="TYPE II SECRETION SYSTEM PROTEIN K-RELATED"/>
    <property type="match status" value="1"/>
</dbReference>
<feature type="transmembrane region" description="Helical" evidence="1">
    <location>
        <begin position="12"/>
        <end position="36"/>
    </location>
</feature>
<gene>
    <name evidence="3" type="ORF">LA374_10485</name>
</gene>
<dbReference type="InterPro" id="IPR010994">
    <property type="entry name" value="RuvA_2-like"/>
</dbReference>
<accession>A0ABS7VC31</accession>
<comment type="caution">
    <text evidence="3">The sequence shown here is derived from an EMBL/GenBank/DDBJ whole genome shotgun (WGS) entry which is preliminary data.</text>
</comment>
<keyword evidence="1" id="KW-0812">Transmembrane</keyword>
<evidence type="ECO:0000256" key="1">
    <source>
        <dbReference type="SAM" id="Phobius"/>
    </source>
</evidence>
<keyword evidence="1" id="KW-0472">Membrane</keyword>
<sequence length="341" mass="37616">MSHRPINKKERGFVLIAVLGLLMVMSLVAAFVAAYAEQRTRQAIVLRQSWQDRLDQQSTIATLLHLVATRPRVAQGYALSSPGDLRLAEQNMPALAADSRVYQGIGTSRFAIQDEGALLSLLDPDRGRWHALLKLRGLAPIEADRVLDLLLDYTDQDDLRRLNGANDADYLARGLRKPSHRLMVGPGEFFNLLEAGQWPWAPTLLPLLTARSGQLLNLNTMPLDLLRSLNGIDSATATQMVSQRQQQPFSSLADANTRVGKILPITDEQVPGIVSIYTRLMVWSGGDNQCRQQKWIGISLSPSSIQAPWEIDYAFTFDHEQSCGAPQSLVVAPLFPASVAS</sequence>
<dbReference type="Gene3D" id="1.10.40.60">
    <property type="entry name" value="EpsJ-like"/>
    <property type="match status" value="1"/>
</dbReference>